<dbReference type="AlphaFoldDB" id="A0A6G1CGI6"/>
<dbReference type="Proteomes" id="UP000479710">
    <property type="component" value="Unassembled WGS sequence"/>
</dbReference>
<reference evidence="1 2" key="1">
    <citation type="submission" date="2019-11" db="EMBL/GenBank/DDBJ databases">
        <title>Whole genome sequence of Oryza granulata.</title>
        <authorList>
            <person name="Li W."/>
        </authorList>
    </citation>
    <scope>NUCLEOTIDE SEQUENCE [LARGE SCALE GENOMIC DNA]</scope>
    <source>
        <strain evidence="2">cv. Menghai</strain>
        <tissue evidence="1">Leaf</tissue>
    </source>
</reference>
<sequence>MGYVKAITSTLKMWRARGKKRCPSLEFMARSRGLDGTAQLLISDALPWNSLVKGVVILMACSPQGRWTDGVYKKLGLAWGYSVLAH</sequence>
<organism evidence="1 2">
    <name type="scientific">Oryza meyeriana var. granulata</name>
    <dbReference type="NCBI Taxonomy" id="110450"/>
    <lineage>
        <taxon>Eukaryota</taxon>
        <taxon>Viridiplantae</taxon>
        <taxon>Streptophyta</taxon>
        <taxon>Embryophyta</taxon>
        <taxon>Tracheophyta</taxon>
        <taxon>Spermatophyta</taxon>
        <taxon>Magnoliopsida</taxon>
        <taxon>Liliopsida</taxon>
        <taxon>Poales</taxon>
        <taxon>Poaceae</taxon>
        <taxon>BOP clade</taxon>
        <taxon>Oryzoideae</taxon>
        <taxon>Oryzeae</taxon>
        <taxon>Oryzinae</taxon>
        <taxon>Oryza</taxon>
        <taxon>Oryza meyeriana</taxon>
    </lineage>
</organism>
<evidence type="ECO:0000313" key="2">
    <source>
        <dbReference type="Proteomes" id="UP000479710"/>
    </source>
</evidence>
<proteinExistence type="predicted"/>
<protein>
    <submittedName>
        <fullName evidence="1">Uncharacterized protein</fullName>
    </submittedName>
</protein>
<comment type="caution">
    <text evidence="1">The sequence shown here is derived from an EMBL/GenBank/DDBJ whole genome shotgun (WGS) entry which is preliminary data.</text>
</comment>
<gene>
    <name evidence="1" type="ORF">E2562_015938</name>
</gene>
<keyword evidence="2" id="KW-1185">Reference proteome</keyword>
<accession>A0A6G1CGI6</accession>
<name>A0A6G1CGI6_9ORYZ</name>
<evidence type="ECO:0000313" key="1">
    <source>
        <dbReference type="EMBL" id="KAF0899292.1"/>
    </source>
</evidence>
<dbReference type="EMBL" id="SPHZ02000009">
    <property type="protein sequence ID" value="KAF0899292.1"/>
    <property type="molecule type" value="Genomic_DNA"/>
</dbReference>